<dbReference type="Proteomes" id="UP001205748">
    <property type="component" value="Unassembled WGS sequence"/>
</dbReference>
<evidence type="ECO:0000313" key="5">
    <source>
        <dbReference type="EMBL" id="MCR1898568.1"/>
    </source>
</evidence>
<comment type="caution">
    <text evidence="5">The sequence shown here is derived from an EMBL/GenBank/DDBJ whole genome shotgun (WGS) entry which is preliminary data.</text>
</comment>
<dbReference type="InterPro" id="IPR016718">
    <property type="entry name" value="rRNA_m1G-MeTrfase_A_prd"/>
</dbReference>
<dbReference type="AlphaFoldDB" id="A0AAE3HHA2"/>
<dbReference type="InterPro" id="IPR029063">
    <property type="entry name" value="SAM-dependent_MTases_sf"/>
</dbReference>
<protein>
    <submittedName>
        <fullName evidence="5">Methyltransferase domain-containing protein</fullName>
    </submittedName>
</protein>
<evidence type="ECO:0000259" key="4">
    <source>
        <dbReference type="Pfam" id="PF21302"/>
    </source>
</evidence>
<feature type="binding site" evidence="1">
    <location>
        <position position="23"/>
    </location>
    <ligand>
        <name>Zn(2+)</name>
        <dbReference type="ChEBI" id="CHEBI:29105"/>
    </ligand>
</feature>
<dbReference type="GO" id="GO:0046872">
    <property type="term" value="F:metal ion binding"/>
    <property type="evidence" value="ECO:0007669"/>
    <property type="project" value="UniProtKB-KW"/>
</dbReference>
<dbReference type="Gene3D" id="3.40.50.150">
    <property type="entry name" value="Vaccinia Virus protein VP39"/>
    <property type="match status" value="1"/>
</dbReference>
<evidence type="ECO:0000256" key="1">
    <source>
        <dbReference type="PIRSR" id="PIRSR018249-1"/>
    </source>
</evidence>
<dbReference type="GO" id="GO:0032259">
    <property type="term" value="P:methylation"/>
    <property type="evidence" value="ECO:0007669"/>
    <property type="project" value="UniProtKB-KW"/>
</dbReference>
<feature type="binding site" evidence="2">
    <location>
        <position position="79"/>
    </location>
    <ligand>
        <name>S-adenosyl-L-methionine</name>
        <dbReference type="ChEBI" id="CHEBI:59789"/>
    </ligand>
</feature>
<dbReference type="EMBL" id="JANKAS010000004">
    <property type="protein sequence ID" value="MCR1898568.1"/>
    <property type="molecule type" value="Genomic_DNA"/>
</dbReference>
<dbReference type="InterPro" id="IPR048647">
    <property type="entry name" value="RlmA_N"/>
</dbReference>
<dbReference type="InterPro" id="IPR041698">
    <property type="entry name" value="Methyltransf_25"/>
</dbReference>
<keyword evidence="1" id="KW-0862">Zinc</keyword>
<dbReference type="Pfam" id="PF21302">
    <property type="entry name" value="Zn_ribbon_RlmA"/>
    <property type="match status" value="1"/>
</dbReference>
<keyword evidence="2" id="KW-0949">S-adenosyl-L-methionine</keyword>
<name>A0AAE3HHA2_9FIRM</name>
<keyword evidence="6" id="KW-1185">Reference proteome</keyword>
<proteinExistence type="predicted"/>
<keyword evidence="5" id="KW-0808">Transferase</keyword>
<evidence type="ECO:0000256" key="2">
    <source>
        <dbReference type="PIRSR" id="PIRSR018249-2"/>
    </source>
</evidence>
<feature type="binding site" evidence="1">
    <location>
        <position position="20"/>
    </location>
    <ligand>
        <name>Zn(2+)</name>
        <dbReference type="ChEBI" id="CHEBI:29105"/>
    </ligand>
</feature>
<dbReference type="Pfam" id="PF13649">
    <property type="entry name" value="Methyltransf_25"/>
    <property type="match status" value="1"/>
</dbReference>
<feature type="binding site" evidence="2">
    <location>
        <position position="201"/>
    </location>
    <ligand>
        <name>S-adenosyl-L-methionine</name>
        <dbReference type="ChEBI" id="CHEBI:59789"/>
    </ligand>
</feature>
<dbReference type="RefSeq" id="WP_257530072.1">
    <property type="nucleotide sequence ID" value="NZ_JANKAS010000004.1"/>
</dbReference>
<keyword evidence="5" id="KW-0489">Methyltransferase</keyword>
<feature type="binding site" evidence="1">
    <location>
        <position position="41"/>
    </location>
    <ligand>
        <name>Zn(2+)</name>
        <dbReference type="ChEBI" id="CHEBI:29105"/>
    </ligand>
</feature>
<feature type="domain" description="23S rRNA (guanine(745)-N(1))-methyltransferase N-terminal" evidence="4">
    <location>
        <begin position="18"/>
        <end position="58"/>
    </location>
</feature>
<sequence>MKKREKSAQYMQQYQEIFQCPICMADMKIVDLKSLICTNNHTFDVTKQGYINLLNSSSKTKYNKKLFESRKSIVDSGLFVPLHERISQLIANGVGGEERINILDAGCGEGSHLAYIKDNIDKKLSTDVLGVGIDIAKEGIVVAARNHMDFLWTVGDLAKTPFQEKCFDIVLNILSPANYGEFKRLLKDNSMVVKIIPQREYLKELREIILEESREESYNNESIVKKFKENFRIMERHPLSYIFPLDKSLIPELILMTPLSWSIKEESLQEYLKTDLDHITIDFDILIGKP</sequence>
<evidence type="ECO:0000259" key="3">
    <source>
        <dbReference type="Pfam" id="PF13649"/>
    </source>
</evidence>
<reference evidence="5" key="1">
    <citation type="submission" date="2022-07" db="EMBL/GenBank/DDBJ databases">
        <title>Enhanced cultured diversity of the mouse gut microbiota enables custom-made synthetic communities.</title>
        <authorList>
            <person name="Afrizal A."/>
        </authorList>
    </citation>
    <scope>NUCLEOTIDE SEQUENCE</scope>
    <source>
        <strain evidence="5">DSM 28593</strain>
    </source>
</reference>
<feature type="binding site" evidence="2">
    <location>
        <begin position="109"/>
        <end position="110"/>
    </location>
    <ligand>
        <name>S-adenosyl-L-methionine</name>
        <dbReference type="ChEBI" id="CHEBI:59789"/>
    </ligand>
</feature>
<feature type="binding site" evidence="1">
    <location>
        <position position="37"/>
    </location>
    <ligand>
        <name>Zn(2+)</name>
        <dbReference type="ChEBI" id="CHEBI:29105"/>
    </ligand>
</feature>
<gene>
    <name evidence="5" type="ORF">NSA47_06125</name>
</gene>
<feature type="domain" description="Methyltransferase" evidence="3">
    <location>
        <begin position="102"/>
        <end position="175"/>
    </location>
</feature>
<keyword evidence="1" id="KW-0479">Metal-binding</keyword>
<evidence type="ECO:0000313" key="6">
    <source>
        <dbReference type="Proteomes" id="UP001205748"/>
    </source>
</evidence>
<dbReference type="GO" id="GO:0008168">
    <property type="term" value="F:methyltransferase activity"/>
    <property type="evidence" value="ECO:0007669"/>
    <property type="project" value="UniProtKB-KW"/>
</dbReference>
<organism evidence="5 6">
    <name type="scientific">Irregularibacter muris</name>
    <dbReference type="NCBI Taxonomy" id="1796619"/>
    <lineage>
        <taxon>Bacteria</taxon>
        <taxon>Bacillati</taxon>
        <taxon>Bacillota</taxon>
        <taxon>Clostridia</taxon>
        <taxon>Eubacteriales</taxon>
        <taxon>Eubacteriaceae</taxon>
        <taxon>Irregularibacter</taxon>
    </lineage>
</organism>
<accession>A0AAE3HHA2</accession>
<dbReference type="SUPFAM" id="SSF53335">
    <property type="entry name" value="S-adenosyl-L-methionine-dependent methyltransferases"/>
    <property type="match status" value="1"/>
</dbReference>
<dbReference type="PIRSF" id="PIRSF018249">
    <property type="entry name" value="MyrA_prd"/>
    <property type="match status" value="1"/>
</dbReference>